<dbReference type="VEuPathDB" id="AmoebaDB:FDP41_009594"/>
<accession>A0A6A5BD71</accession>
<organism evidence="3 5">
    <name type="scientific">Naegleria fowleri</name>
    <name type="common">Brain eating amoeba</name>
    <dbReference type="NCBI Taxonomy" id="5763"/>
    <lineage>
        <taxon>Eukaryota</taxon>
        <taxon>Discoba</taxon>
        <taxon>Heterolobosea</taxon>
        <taxon>Tetramitia</taxon>
        <taxon>Eutetramitia</taxon>
        <taxon>Vahlkampfiidae</taxon>
        <taxon>Naegleria</taxon>
    </lineage>
</organism>
<gene>
    <name evidence="4" type="ORF">FDP41_009574</name>
    <name evidence="3" type="ORF">FDP41_009594</name>
</gene>
<evidence type="ECO:0000313" key="3">
    <source>
        <dbReference type="EMBL" id="KAF0971898.1"/>
    </source>
</evidence>
<dbReference type="EMBL" id="VFQX01000072">
    <property type="protein sequence ID" value="KAF0971898.1"/>
    <property type="molecule type" value="Genomic_DNA"/>
</dbReference>
<dbReference type="Proteomes" id="UP000444721">
    <property type="component" value="Unassembled WGS sequence"/>
</dbReference>
<feature type="transmembrane region" description="Helical" evidence="2">
    <location>
        <begin position="327"/>
        <end position="351"/>
    </location>
</feature>
<protein>
    <submittedName>
        <fullName evidence="3">Uncharacterized protein</fullName>
    </submittedName>
</protein>
<feature type="compositionally biased region" description="Polar residues" evidence="1">
    <location>
        <begin position="264"/>
        <end position="289"/>
    </location>
</feature>
<dbReference type="RefSeq" id="XP_044556881.1">
    <property type="nucleotide sequence ID" value="XM_044713547.1"/>
</dbReference>
<keyword evidence="2" id="KW-1133">Transmembrane helix</keyword>
<dbReference type="AlphaFoldDB" id="A0A6A5BD71"/>
<reference evidence="3 5" key="1">
    <citation type="journal article" date="2019" name="Sci. Rep.">
        <title>Nanopore sequencing improves the draft genome of the human pathogenic amoeba Naegleria fowleri.</title>
        <authorList>
            <person name="Liechti N."/>
            <person name="Schurch N."/>
            <person name="Bruggmann R."/>
            <person name="Wittwer M."/>
        </authorList>
    </citation>
    <scope>NUCLEOTIDE SEQUENCE [LARGE SCALE GENOMIC DNA]</scope>
    <source>
        <strain evidence="3 5">ATCC 30894</strain>
    </source>
</reference>
<keyword evidence="2" id="KW-0472">Membrane</keyword>
<dbReference type="GeneID" id="68116790"/>
<keyword evidence="5" id="KW-1185">Reference proteome</keyword>
<proteinExistence type="predicted"/>
<dbReference type="VEuPathDB" id="AmoebaDB:NfTy_086700"/>
<sequence>MNSSSNSLFIEQAHPNLQQQQQQRIPYRHHNPIIISEQDRPSVEEQHDEPTNPKRFSVASVTSSVDFESSIQLKPSIFSISVDLFIITCSLGLAIWGLVYFTKYINLPKARVGNNYFSDHMEATVVNNLLNNIKQFLEKPQEYLSLLHSIRWTVFENQALKNTFNTSSTASCNFSDLNSLVFNIVVVVSVSDLIATILSIASVALVLIALVNAGRKLFLMTEVEDEEFYSRLNVGGVENNTMRISVEMDSQSTAKFNITSTTAGSNTLEAEPSSARNRNSARTTGSYMSNLAPPSNLNNLSGNNLRGRKPVIVTQSKKNRFFLASNILTTCRVFTGIVSFSLTLVFTSILFNAKQDTCAENVTFIQSLQGLRELLLPYLITQFGVIFVILIIVLTKLLVMYWLLAKPSSWLKRHVTKLFSKHKKSEINNQA</sequence>
<dbReference type="OrthoDB" id="10433749at2759"/>
<evidence type="ECO:0000256" key="1">
    <source>
        <dbReference type="SAM" id="MobiDB-lite"/>
    </source>
</evidence>
<dbReference type="VEuPathDB" id="AmoebaDB:FDP41_009574"/>
<feature type="compositionally biased region" description="Low complexity" evidence="1">
    <location>
        <begin position="290"/>
        <end position="303"/>
    </location>
</feature>
<evidence type="ECO:0000313" key="4">
    <source>
        <dbReference type="EMBL" id="KAF0972166.1"/>
    </source>
</evidence>
<feature type="transmembrane region" description="Helical" evidence="2">
    <location>
        <begin position="379"/>
        <end position="404"/>
    </location>
</feature>
<feature type="transmembrane region" description="Helical" evidence="2">
    <location>
        <begin position="184"/>
        <end position="211"/>
    </location>
</feature>
<evidence type="ECO:0000313" key="5">
    <source>
        <dbReference type="Proteomes" id="UP000444721"/>
    </source>
</evidence>
<feature type="transmembrane region" description="Helical" evidence="2">
    <location>
        <begin position="77"/>
        <end position="101"/>
    </location>
</feature>
<evidence type="ECO:0000256" key="2">
    <source>
        <dbReference type="SAM" id="Phobius"/>
    </source>
</evidence>
<feature type="region of interest" description="Disordered" evidence="1">
    <location>
        <begin position="264"/>
        <end position="303"/>
    </location>
</feature>
<name>A0A6A5BD71_NAEFO</name>
<keyword evidence="2" id="KW-0812">Transmembrane</keyword>
<comment type="caution">
    <text evidence="3">The sequence shown here is derived from an EMBL/GenBank/DDBJ whole genome shotgun (WGS) entry which is preliminary data.</text>
</comment>
<dbReference type="EMBL" id="VFQX01000071">
    <property type="protein sequence ID" value="KAF0972166.1"/>
    <property type="molecule type" value="Genomic_DNA"/>
</dbReference>
<dbReference type="VEuPathDB" id="AmoebaDB:NF0050380"/>